<name>A0A9E8LVW4_9BACI</name>
<dbReference type="Proteomes" id="UP001164718">
    <property type="component" value="Chromosome"/>
</dbReference>
<proteinExistence type="predicted"/>
<dbReference type="AlphaFoldDB" id="A0A9E8LVW4"/>
<feature type="transmembrane region" description="Helical" evidence="1">
    <location>
        <begin position="28"/>
        <end position="46"/>
    </location>
</feature>
<protein>
    <submittedName>
        <fullName evidence="2">Type II secretion system GspH family protein</fullName>
    </submittedName>
</protein>
<organism evidence="2 3">
    <name type="scientific">Fervidibacillus albus</name>
    <dbReference type="NCBI Taxonomy" id="2980026"/>
    <lineage>
        <taxon>Bacteria</taxon>
        <taxon>Bacillati</taxon>
        <taxon>Bacillota</taxon>
        <taxon>Bacilli</taxon>
        <taxon>Bacillales</taxon>
        <taxon>Bacillaceae</taxon>
        <taxon>Fervidibacillus</taxon>
    </lineage>
</organism>
<keyword evidence="1" id="KW-0472">Membrane</keyword>
<evidence type="ECO:0000256" key="1">
    <source>
        <dbReference type="SAM" id="Phobius"/>
    </source>
</evidence>
<accession>A0A9E8LVW4</accession>
<keyword evidence="3" id="KW-1185">Reference proteome</keyword>
<dbReference type="KEGG" id="faf:OE104_03625"/>
<keyword evidence="1" id="KW-0812">Transmembrane</keyword>
<gene>
    <name evidence="2" type="ORF">OE104_03625</name>
</gene>
<keyword evidence="1" id="KW-1133">Transmembrane helix</keyword>
<sequence length="68" mass="7791">MSNVNLNRSGDQNREGISENGFTLVETMLVLFFIIVILSVLPPFFLTTTEKMETEQFLYQLQADLYVA</sequence>
<reference evidence="2" key="1">
    <citation type="submission" date="2022-09" db="EMBL/GenBank/DDBJ databases">
        <title>Complete Genomes of Fervidibacillus albus and Fervidibacillus halotolerans isolated from tidal flat sediments.</title>
        <authorList>
            <person name="Kwon K.K."/>
            <person name="Yang S.-H."/>
            <person name="Park M.J."/>
            <person name="Oh H.-M."/>
        </authorList>
    </citation>
    <scope>NUCLEOTIDE SEQUENCE</scope>
    <source>
        <strain evidence="2">MEBiC13591</strain>
    </source>
</reference>
<evidence type="ECO:0000313" key="2">
    <source>
        <dbReference type="EMBL" id="WAA10432.1"/>
    </source>
</evidence>
<evidence type="ECO:0000313" key="3">
    <source>
        <dbReference type="Proteomes" id="UP001164718"/>
    </source>
</evidence>
<dbReference type="EMBL" id="CP106878">
    <property type="protein sequence ID" value="WAA10432.1"/>
    <property type="molecule type" value="Genomic_DNA"/>
</dbReference>
<dbReference type="RefSeq" id="WP_275418222.1">
    <property type="nucleotide sequence ID" value="NZ_CP106878.1"/>
</dbReference>